<protein>
    <submittedName>
        <fullName evidence="1">Uncharacterized protein</fullName>
    </submittedName>
</protein>
<organism evidence="1 2">
    <name type="scientific">Pleurodeles waltl</name>
    <name type="common">Iberian ribbed newt</name>
    <dbReference type="NCBI Taxonomy" id="8319"/>
    <lineage>
        <taxon>Eukaryota</taxon>
        <taxon>Metazoa</taxon>
        <taxon>Chordata</taxon>
        <taxon>Craniata</taxon>
        <taxon>Vertebrata</taxon>
        <taxon>Euteleostomi</taxon>
        <taxon>Amphibia</taxon>
        <taxon>Batrachia</taxon>
        <taxon>Caudata</taxon>
        <taxon>Salamandroidea</taxon>
        <taxon>Salamandridae</taxon>
        <taxon>Pleurodelinae</taxon>
        <taxon>Pleurodeles</taxon>
    </lineage>
</organism>
<evidence type="ECO:0000313" key="2">
    <source>
        <dbReference type="Proteomes" id="UP001066276"/>
    </source>
</evidence>
<comment type="caution">
    <text evidence="1">The sequence shown here is derived from an EMBL/GenBank/DDBJ whole genome shotgun (WGS) entry which is preliminary data.</text>
</comment>
<accession>A0AAV7X247</accession>
<dbReference type="Proteomes" id="UP001066276">
    <property type="component" value="Chromosome 1_1"/>
</dbReference>
<dbReference type="AlphaFoldDB" id="A0AAV7X247"/>
<gene>
    <name evidence="1" type="ORF">NDU88_006805</name>
</gene>
<name>A0AAV7X247_PLEWA</name>
<reference evidence="1" key="1">
    <citation type="journal article" date="2022" name="bioRxiv">
        <title>Sequencing and chromosome-scale assembly of the giantPleurodeles waltlgenome.</title>
        <authorList>
            <person name="Brown T."/>
            <person name="Elewa A."/>
            <person name="Iarovenko S."/>
            <person name="Subramanian E."/>
            <person name="Araus A.J."/>
            <person name="Petzold A."/>
            <person name="Susuki M."/>
            <person name="Suzuki K.-i.T."/>
            <person name="Hayashi T."/>
            <person name="Toyoda A."/>
            <person name="Oliveira C."/>
            <person name="Osipova E."/>
            <person name="Leigh N.D."/>
            <person name="Simon A."/>
            <person name="Yun M.H."/>
        </authorList>
    </citation>
    <scope>NUCLEOTIDE SEQUENCE</scope>
    <source>
        <strain evidence="1">20211129_DDA</strain>
        <tissue evidence="1">Liver</tissue>
    </source>
</reference>
<keyword evidence="2" id="KW-1185">Reference proteome</keyword>
<sequence length="123" mass="12958">MAVGIGPVLPCGVDSAWPVIRTRLQEAMSQGACPAWCTNRSSCCWRYGGIFSAEHDVDGGLGRCIGLRLIIDSRGCTVAGRLGTRSSSGSDVELWGRASVLPSIVIRAGSRDHVEERGIAGTL</sequence>
<proteinExistence type="predicted"/>
<evidence type="ECO:0000313" key="1">
    <source>
        <dbReference type="EMBL" id="KAJ1219236.1"/>
    </source>
</evidence>
<dbReference type="EMBL" id="JANPWB010000001">
    <property type="protein sequence ID" value="KAJ1219236.1"/>
    <property type="molecule type" value="Genomic_DNA"/>
</dbReference>